<dbReference type="EMBL" id="AP018712">
    <property type="protein sequence ID" value="BBE31512.1"/>
    <property type="molecule type" value="Genomic_DNA"/>
</dbReference>
<dbReference type="FunCoup" id="A0A7G1GB29">
    <property type="interactions" value="132"/>
</dbReference>
<reference evidence="11 12" key="1">
    <citation type="submission" date="2018-06" db="EMBL/GenBank/DDBJ databases">
        <title>Genome sequencing of Oceanotoga sp. sy52.</title>
        <authorList>
            <person name="Mori K."/>
        </authorList>
    </citation>
    <scope>NUCLEOTIDE SEQUENCE [LARGE SCALE GENOMIC DNA]</scope>
    <source>
        <strain evidence="12">sy52</strain>
    </source>
</reference>
<dbReference type="GO" id="GO:0005886">
    <property type="term" value="C:plasma membrane"/>
    <property type="evidence" value="ECO:0007669"/>
    <property type="project" value="UniProtKB-SubCell"/>
</dbReference>
<proteinExistence type="predicted"/>
<dbReference type="InterPro" id="IPR003918">
    <property type="entry name" value="NADH_UbQ_OxRdtase"/>
</dbReference>
<feature type="transmembrane region" description="Helical" evidence="8">
    <location>
        <begin position="240"/>
        <end position="262"/>
    </location>
</feature>
<feature type="transmembrane region" description="Helical" evidence="8">
    <location>
        <begin position="205"/>
        <end position="228"/>
    </location>
</feature>
<dbReference type="Pfam" id="PF00662">
    <property type="entry name" value="Proton_antipo_N"/>
    <property type="match status" value="1"/>
</dbReference>
<feature type="transmembrane region" description="Helical" evidence="8">
    <location>
        <begin position="377"/>
        <end position="399"/>
    </location>
</feature>
<feature type="transmembrane region" description="Helical" evidence="8">
    <location>
        <begin position="135"/>
        <end position="154"/>
    </location>
</feature>
<feature type="transmembrane region" description="Helical" evidence="8">
    <location>
        <begin position="109"/>
        <end position="129"/>
    </location>
</feature>
<dbReference type="InterPro" id="IPR001750">
    <property type="entry name" value="ND/Mrp_TM"/>
</dbReference>
<evidence type="ECO:0000256" key="3">
    <source>
        <dbReference type="ARBA" id="ARBA00022692"/>
    </source>
</evidence>
<evidence type="ECO:0000313" key="12">
    <source>
        <dbReference type="Proteomes" id="UP000516361"/>
    </source>
</evidence>
<sequence>MDIFFMSIFLILIGGTLPLFLTKKFNVMKFFSIGLISFGTIISLIESIFLLVKFNGNINFSYLKLPYFPIEFQINELSLFFISIISLIGFLSIIYSFSYLNNEKKSKNIAINYFFYSLLVISMMTVVLSNNLITFAFNWEIMSLSSFFLVIFEYNKEKVRRAGHMYFIFTHIGGMFIFASFGLIYAYTNSFSFDGISSLPENIKLIAFILSLIGFGSKAGLIPIHIWLPHAHPIAPSHVSAIMSGVMIKIGIYGILKMYLLLNTSITLIPYIVISIGVISGILGVVYALGQHNLKKLLAYHSVENIGIITMGIGVGMLGVTIKNPIITLLGFSGGLLHILNHSIFKSLLFLGAGSILHQTGIESIEEMGGFLKKMKVTSITFLIGSLAIAGLPPFNGFVSEFLIYFGVFNGMNLSNFPYVFSLIVILSLVMIGGLAIMCFTKVIGVVFLGTPKTNKAKNAKESNYFILIPMIILTIFCIFIGIFPSVFINNVFNIVNSFKLTQKVNIDLKIASNITFSSTLFIISLLIIYLIRKYFYKNKKIKNSTTWDCGYGYPTSKMQYTGSSYAHEILNFYKPFIKVEESIDEIKGIFPKGTMYESKTIDVSEYLIKKYIVNPILFISNKLRWIQHGDVHGYIAYIFIALTLFLIMGVIK</sequence>
<feature type="transmembrane region" description="Helical" evidence="8">
    <location>
        <begin position="30"/>
        <end position="52"/>
    </location>
</feature>
<dbReference type="InterPro" id="IPR001516">
    <property type="entry name" value="Proton_antipo_N"/>
</dbReference>
<dbReference type="PANTHER" id="PTHR42682:SF3">
    <property type="entry name" value="FORMATE HYDROGENLYASE SUBUNIT 3-RELATED"/>
    <property type="match status" value="1"/>
</dbReference>
<evidence type="ECO:0000259" key="9">
    <source>
        <dbReference type="Pfam" id="PF00361"/>
    </source>
</evidence>
<keyword evidence="4 8" id="KW-1133">Transmembrane helix</keyword>
<dbReference type="GO" id="GO:0008137">
    <property type="term" value="F:NADH dehydrogenase (ubiquinone) activity"/>
    <property type="evidence" value="ECO:0007669"/>
    <property type="project" value="InterPro"/>
</dbReference>
<feature type="transmembrane region" description="Helical" evidence="8">
    <location>
        <begin position="465"/>
        <end position="489"/>
    </location>
</feature>
<dbReference type="Proteomes" id="UP000516361">
    <property type="component" value="Chromosome"/>
</dbReference>
<feature type="transmembrane region" description="Helical" evidence="8">
    <location>
        <begin position="268"/>
        <end position="290"/>
    </location>
</feature>
<comment type="subcellular location">
    <subcellularLocation>
        <location evidence="1">Cell membrane</location>
        <topology evidence="1">Multi-pass membrane protein</topology>
    </subcellularLocation>
    <subcellularLocation>
        <location evidence="7">Membrane</location>
        <topology evidence="7">Multi-pass membrane protein</topology>
    </subcellularLocation>
</comment>
<feature type="transmembrane region" description="Helical" evidence="8">
    <location>
        <begin position="509"/>
        <end position="532"/>
    </location>
</feature>
<feature type="transmembrane region" description="Helical" evidence="8">
    <location>
        <begin position="632"/>
        <end position="652"/>
    </location>
</feature>
<feature type="transmembrane region" description="Helical" evidence="8">
    <location>
        <begin position="6"/>
        <end position="23"/>
    </location>
</feature>
<evidence type="ECO:0000256" key="8">
    <source>
        <dbReference type="SAM" id="Phobius"/>
    </source>
</evidence>
<evidence type="ECO:0000256" key="2">
    <source>
        <dbReference type="ARBA" id="ARBA00022475"/>
    </source>
</evidence>
<feature type="transmembrane region" description="Helical" evidence="8">
    <location>
        <begin position="297"/>
        <end position="319"/>
    </location>
</feature>
<accession>A0A7G1GB29</accession>
<feature type="domain" description="NADH-Ubiquinone oxidoreductase (complex I) chain 5 N-terminal" evidence="10">
    <location>
        <begin position="68"/>
        <end position="104"/>
    </location>
</feature>
<feature type="transmembrane region" description="Helical" evidence="8">
    <location>
        <begin position="419"/>
        <end position="444"/>
    </location>
</feature>
<feature type="transmembrane region" description="Helical" evidence="8">
    <location>
        <begin position="72"/>
        <end position="97"/>
    </location>
</feature>
<evidence type="ECO:0000256" key="1">
    <source>
        <dbReference type="ARBA" id="ARBA00004651"/>
    </source>
</evidence>
<dbReference type="GO" id="GO:0042773">
    <property type="term" value="P:ATP synthesis coupled electron transport"/>
    <property type="evidence" value="ECO:0007669"/>
    <property type="project" value="InterPro"/>
</dbReference>
<keyword evidence="12" id="KW-1185">Reference proteome</keyword>
<dbReference type="KEGG" id="ocy:OSSY52_16530"/>
<organism evidence="11 12">
    <name type="scientific">Tepiditoga spiralis</name>
    <dbReference type="NCBI Taxonomy" id="2108365"/>
    <lineage>
        <taxon>Bacteria</taxon>
        <taxon>Thermotogati</taxon>
        <taxon>Thermotogota</taxon>
        <taxon>Thermotogae</taxon>
        <taxon>Petrotogales</taxon>
        <taxon>Petrotogaceae</taxon>
        <taxon>Tepiditoga</taxon>
    </lineage>
</organism>
<gene>
    <name evidence="11" type="primary">ehrA-2</name>
    <name evidence="11" type="ORF">OSSY52_16530</name>
</gene>
<protein>
    <submittedName>
        <fullName evidence="11">Hydrogenase</fullName>
    </submittedName>
</protein>
<keyword evidence="5" id="KW-0560">Oxidoreductase</keyword>
<keyword evidence="2" id="KW-1003">Cell membrane</keyword>
<evidence type="ECO:0000256" key="4">
    <source>
        <dbReference type="ARBA" id="ARBA00022989"/>
    </source>
</evidence>
<keyword evidence="6 8" id="KW-0472">Membrane</keyword>
<evidence type="ECO:0000256" key="7">
    <source>
        <dbReference type="RuleBase" id="RU000320"/>
    </source>
</evidence>
<dbReference type="PANTHER" id="PTHR42682">
    <property type="entry name" value="HYDROGENASE-4 COMPONENT F"/>
    <property type="match status" value="1"/>
</dbReference>
<feature type="domain" description="NADH:quinone oxidoreductase/Mrp antiporter transmembrane" evidence="9">
    <location>
        <begin position="129"/>
        <end position="413"/>
    </location>
</feature>
<feature type="transmembrane region" description="Helical" evidence="8">
    <location>
        <begin position="166"/>
        <end position="185"/>
    </location>
</feature>
<evidence type="ECO:0000259" key="10">
    <source>
        <dbReference type="Pfam" id="PF00662"/>
    </source>
</evidence>
<name>A0A7G1GB29_9BACT</name>
<keyword evidence="3 7" id="KW-0812">Transmembrane</keyword>
<evidence type="ECO:0000256" key="5">
    <source>
        <dbReference type="ARBA" id="ARBA00023002"/>
    </source>
</evidence>
<dbReference type="InParanoid" id="A0A7G1GB29"/>
<dbReference type="PRINTS" id="PR01437">
    <property type="entry name" value="NUOXDRDTASE4"/>
</dbReference>
<dbReference type="RefSeq" id="WP_190614090.1">
    <property type="nucleotide sequence ID" value="NZ_AP018712.1"/>
</dbReference>
<dbReference type="AlphaFoldDB" id="A0A7G1GB29"/>
<dbReference type="Pfam" id="PF00361">
    <property type="entry name" value="Proton_antipo_M"/>
    <property type="match status" value="1"/>
</dbReference>
<dbReference type="GO" id="GO:0016491">
    <property type="term" value="F:oxidoreductase activity"/>
    <property type="evidence" value="ECO:0007669"/>
    <property type="project" value="UniProtKB-KW"/>
</dbReference>
<evidence type="ECO:0000313" key="11">
    <source>
        <dbReference type="EMBL" id="BBE31512.1"/>
    </source>
</evidence>
<evidence type="ECO:0000256" key="6">
    <source>
        <dbReference type="ARBA" id="ARBA00023136"/>
    </source>
</evidence>
<dbReference type="InterPro" id="IPR052175">
    <property type="entry name" value="ComplexI-like_HydComp"/>
</dbReference>